<evidence type="ECO:0000313" key="7">
    <source>
        <dbReference type="EMBL" id="BBK84215.1"/>
    </source>
</evidence>
<keyword evidence="4 6" id="KW-0238">DNA-binding</keyword>
<evidence type="ECO:0000256" key="1">
    <source>
        <dbReference type="ARBA" id="ARBA00002190"/>
    </source>
</evidence>
<reference evidence="7 8" key="1">
    <citation type="submission" date="2019-06" db="EMBL/GenBank/DDBJ databases">
        <title>Complete genome sequence of Cutibacterium acnes subsp. acnes NBRC 107605.</title>
        <authorList>
            <person name="Miura T."/>
            <person name="Furukawa M."/>
            <person name="Shimamura M."/>
            <person name="Ohyama Y."/>
            <person name="Yamazoe A."/>
            <person name="Kawasaki H."/>
        </authorList>
    </citation>
    <scope>NUCLEOTIDE SEQUENCE [LARGE SCALE GENOMIC DNA]</scope>
    <source>
        <strain evidence="7 8">NBRC 107605</strain>
    </source>
</reference>
<protein>
    <recommendedName>
        <fullName evidence="6">Mutator family transposase</fullName>
    </recommendedName>
</protein>
<dbReference type="Pfam" id="PF00872">
    <property type="entry name" value="Transposase_mut"/>
    <property type="match status" value="1"/>
</dbReference>
<evidence type="ECO:0000256" key="5">
    <source>
        <dbReference type="ARBA" id="ARBA00023172"/>
    </source>
</evidence>
<dbReference type="Proteomes" id="UP000318594">
    <property type="component" value="Chromosome"/>
</dbReference>
<evidence type="ECO:0000256" key="2">
    <source>
        <dbReference type="ARBA" id="ARBA00010961"/>
    </source>
</evidence>
<keyword evidence="3 6" id="KW-0815">Transposition</keyword>
<dbReference type="PANTHER" id="PTHR33217">
    <property type="entry name" value="TRANSPOSASE FOR INSERTION SEQUENCE ELEMENT IS1081"/>
    <property type="match status" value="1"/>
</dbReference>
<evidence type="ECO:0000313" key="8">
    <source>
        <dbReference type="Proteomes" id="UP000318594"/>
    </source>
</evidence>
<proteinExistence type="inferred from homology"/>
<keyword evidence="8" id="KW-1185">Reference proteome</keyword>
<evidence type="ECO:0000256" key="3">
    <source>
        <dbReference type="ARBA" id="ARBA00022578"/>
    </source>
</evidence>
<comment type="function">
    <text evidence="1 6">Required for the transposition of the insertion element.</text>
</comment>
<dbReference type="InterPro" id="IPR001207">
    <property type="entry name" value="Transposase_mutator"/>
</dbReference>
<evidence type="ECO:0000256" key="6">
    <source>
        <dbReference type="RuleBase" id="RU365089"/>
    </source>
</evidence>
<dbReference type="PANTHER" id="PTHR33217:SF8">
    <property type="entry name" value="MUTATOR FAMILY TRANSPOSASE"/>
    <property type="match status" value="1"/>
</dbReference>
<keyword evidence="5 6" id="KW-0233">DNA recombination</keyword>
<comment type="similarity">
    <text evidence="2 6">Belongs to the transposase mutator family.</text>
</comment>
<name>A0ABM7GY66_CUTAC</name>
<accession>A0ABM7GY66</accession>
<keyword evidence="6" id="KW-0814">Transposable element</keyword>
<organism evidence="7 8">
    <name type="scientific">Cutibacterium acnes subsp. acnes</name>
    <dbReference type="NCBI Taxonomy" id="1734925"/>
    <lineage>
        <taxon>Bacteria</taxon>
        <taxon>Bacillati</taxon>
        <taxon>Actinomycetota</taxon>
        <taxon>Actinomycetes</taxon>
        <taxon>Propionibacteriales</taxon>
        <taxon>Propionibacteriaceae</taxon>
        <taxon>Cutibacterium</taxon>
    </lineage>
</organism>
<dbReference type="EMBL" id="AP019723">
    <property type="protein sequence ID" value="BBK84215.1"/>
    <property type="molecule type" value="Genomic_DNA"/>
</dbReference>
<gene>
    <name evidence="7" type="ORF">CacPP4_08300</name>
</gene>
<sequence length="60" mass="7192">MTDRSYPAMIRLRRNAWTEFVPFLDYDVEIRKILCSTNAIKSLNTRFRTVMRAQGHFPTR</sequence>
<evidence type="ECO:0000256" key="4">
    <source>
        <dbReference type="ARBA" id="ARBA00023125"/>
    </source>
</evidence>